<name>A0A1H8RUC4_9EURY</name>
<keyword evidence="2" id="KW-1185">Reference proteome</keyword>
<evidence type="ECO:0000313" key="1">
    <source>
        <dbReference type="EMBL" id="SEO69980.1"/>
    </source>
</evidence>
<sequence>MSGIEHKDSINSLAFVDGDSGSHVEYGGPFAFTRDGGTAEVTIPVDPDDYAGIYETTAENLTDREGDLAVAVADGGIEVTGFIDAAVIEEGRLVVAIDDGNYAGPSDIDIDPSEVDRDV</sequence>
<gene>
    <name evidence="1" type="ORF">SAMN05216388_101737</name>
</gene>
<protein>
    <submittedName>
        <fullName evidence="1">Uncharacterized protein</fullName>
    </submittedName>
</protein>
<dbReference type="AlphaFoldDB" id="A0A1H8RUC4"/>
<dbReference type="EMBL" id="FOCX01000017">
    <property type="protein sequence ID" value="SEO69980.1"/>
    <property type="molecule type" value="Genomic_DNA"/>
</dbReference>
<accession>A0A1H8RUC4</accession>
<dbReference type="Proteomes" id="UP000198775">
    <property type="component" value="Unassembled WGS sequence"/>
</dbReference>
<organism evidence="1 2">
    <name type="scientific">Halorientalis persicus</name>
    <dbReference type="NCBI Taxonomy" id="1367881"/>
    <lineage>
        <taxon>Archaea</taxon>
        <taxon>Methanobacteriati</taxon>
        <taxon>Methanobacteriota</taxon>
        <taxon>Stenosarchaea group</taxon>
        <taxon>Halobacteria</taxon>
        <taxon>Halobacteriales</taxon>
        <taxon>Haloarculaceae</taxon>
        <taxon>Halorientalis</taxon>
    </lineage>
</organism>
<reference evidence="2" key="1">
    <citation type="submission" date="2016-10" db="EMBL/GenBank/DDBJ databases">
        <authorList>
            <person name="Varghese N."/>
            <person name="Submissions S."/>
        </authorList>
    </citation>
    <scope>NUCLEOTIDE SEQUENCE [LARGE SCALE GENOMIC DNA]</scope>
    <source>
        <strain evidence="2">IBRC-M 10043</strain>
    </source>
</reference>
<evidence type="ECO:0000313" key="2">
    <source>
        <dbReference type="Proteomes" id="UP000198775"/>
    </source>
</evidence>
<proteinExistence type="predicted"/>